<accession>A0A383V6M2</accession>
<name>A0A383V6M2_TETOB</name>
<feature type="compositionally biased region" description="Low complexity" evidence="1">
    <location>
        <begin position="550"/>
        <end position="606"/>
    </location>
</feature>
<feature type="region of interest" description="Disordered" evidence="1">
    <location>
        <begin position="293"/>
        <end position="346"/>
    </location>
</feature>
<evidence type="ECO:0000256" key="1">
    <source>
        <dbReference type="SAM" id="MobiDB-lite"/>
    </source>
</evidence>
<feature type="region of interest" description="Disordered" evidence="1">
    <location>
        <begin position="130"/>
        <end position="167"/>
    </location>
</feature>
<feature type="compositionally biased region" description="Basic and acidic residues" evidence="1">
    <location>
        <begin position="607"/>
        <end position="629"/>
    </location>
</feature>
<dbReference type="InterPro" id="IPR047415">
    <property type="entry name" value="Pcf11_CID"/>
</dbReference>
<dbReference type="GO" id="GO:0006369">
    <property type="term" value="P:termination of RNA polymerase II transcription"/>
    <property type="evidence" value="ECO:0007669"/>
    <property type="project" value="InterPro"/>
</dbReference>
<dbReference type="SUPFAM" id="SSF48464">
    <property type="entry name" value="ENTH/VHS domain"/>
    <property type="match status" value="1"/>
</dbReference>
<dbReference type="InterPro" id="IPR045154">
    <property type="entry name" value="PCF11-like"/>
</dbReference>
<dbReference type="InterPro" id="IPR006569">
    <property type="entry name" value="CID_dom"/>
</dbReference>
<proteinExistence type="predicted"/>
<dbReference type="GO" id="GO:0003729">
    <property type="term" value="F:mRNA binding"/>
    <property type="evidence" value="ECO:0007669"/>
    <property type="project" value="InterPro"/>
</dbReference>
<evidence type="ECO:0000259" key="2">
    <source>
        <dbReference type="PROSITE" id="PS51391"/>
    </source>
</evidence>
<feature type="compositionally biased region" description="Low complexity" evidence="1">
    <location>
        <begin position="322"/>
        <end position="339"/>
    </location>
</feature>
<dbReference type="PROSITE" id="PS51391">
    <property type="entry name" value="CID"/>
    <property type="match status" value="1"/>
</dbReference>
<dbReference type="PANTHER" id="PTHR15921">
    <property type="entry name" value="PRE-MRNA CLEAVAGE COMPLEX II"/>
    <property type="match status" value="1"/>
</dbReference>
<sequence>MDEFLAEYGSVLRGLVRNEKAQINMLSMLAEDNRAFAEGIVRLIEQHILTCPPPAKLPALYLVDSIIKNVGDPYKSKFSERLPEVFGAVWETTLQEKRASLSRLYGTWTGVLPAPVLARVQERMASPIGAATAQQRQQPPRAAQPQPAPVPQVLQVQPQQHQQQQQQQPILQMPAHMTFTVPGQLPGQQLHVLQQQPQLLGPQQFMGLHQPQQPTFMQLAGGLMVPVLPQQILQPIPLQQHPQLQQQQPMLVQRNTPQHIMQAAPVTLPPVSPAHPGWVPPQQQQQLVAAGGAGPMLRRSPGSPAVPTQLDAMRGPPPPPAARSSAGQQQQQGRKSGSPMPTSGQLTSDALSQLLSNLAGTGVLAKGGGGAAEDAAKVQKVKDFQPAFLKETHAGVLHLLEQLSVTSRAKFRDVEFQRNKRRSAAAGAGASRAWYLTVDTWIAGTLTTEDAVASNPFGDEAASDSEQGEEALEPEDPEQPCCAISGEPFDKFFDPDKEEWFYRGAKRIHGDEAQRYGVADGSLVKAKCLAEAGLGSGEAAMLVAGGGGQQQQEGDAEAAMAAAAAGAPAAGQAASEQQQQQQQQQHADGDQLQQQEGQPAAAAGAVVKEEVQDAADYKSEALQDSKMEDVAAAAQQQAGTKREASAEAAADDQPGELGSAAKRAKLEQAA</sequence>
<dbReference type="GO" id="GO:0031124">
    <property type="term" value="P:mRNA 3'-end processing"/>
    <property type="evidence" value="ECO:0007669"/>
    <property type="project" value="InterPro"/>
</dbReference>
<feature type="domain" description="CID" evidence="2">
    <location>
        <begin position="1"/>
        <end position="128"/>
    </location>
</feature>
<dbReference type="InterPro" id="IPR008942">
    <property type="entry name" value="ENTH_VHS"/>
</dbReference>
<dbReference type="InterPro" id="IPR057242">
    <property type="entry name" value="PCFS4-like"/>
</dbReference>
<feature type="region of interest" description="Disordered" evidence="1">
    <location>
        <begin position="452"/>
        <end position="479"/>
    </location>
</feature>
<dbReference type="SMART" id="SM00582">
    <property type="entry name" value="RPR"/>
    <property type="match status" value="1"/>
</dbReference>
<organism evidence="3 4">
    <name type="scientific">Tetradesmus obliquus</name>
    <name type="common">Green alga</name>
    <name type="synonym">Acutodesmus obliquus</name>
    <dbReference type="NCBI Taxonomy" id="3088"/>
    <lineage>
        <taxon>Eukaryota</taxon>
        <taxon>Viridiplantae</taxon>
        <taxon>Chlorophyta</taxon>
        <taxon>core chlorophytes</taxon>
        <taxon>Chlorophyceae</taxon>
        <taxon>CS clade</taxon>
        <taxon>Sphaeropleales</taxon>
        <taxon>Scenedesmaceae</taxon>
        <taxon>Tetradesmus</taxon>
    </lineage>
</organism>
<feature type="region of interest" description="Disordered" evidence="1">
    <location>
        <begin position="546"/>
        <end position="670"/>
    </location>
</feature>
<dbReference type="Proteomes" id="UP000256970">
    <property type="component" value="Unassembled WGS sequence"/>
</dbReference>
<dbReference type="Gene3D" id="1.25.40.90">
    <property type="match status" value="1"/>
</dbReference>
<reference evidence="3 4" key="1">
    <citation type="submission" date="2016-10" db="EMBL/GenBank/DDBJ databases">
        <authorList>
            <person name="Cai Z."/>
        </authorList>
    </citation>
    <scope>NUCLEOTIDE SEQUENCE [LARGE SCALE GENOMIC DNA]</scope>
</reference>
<dbReference type="Pfam" id="PF23228">
    <property type="entry name" value="zf_PCFS4"/>
    <property type="match status" value="1"/>
</dbReference>
<dbReference type="STRING" id="3088.A0A383V6M2"/>
<dbReference type="EMBL" id="FNXT01000132">
    <property type="protein sequence ID" value="SZX61248.1"/>
    <property type="molecule type" value="Genomic_DNA"/>
</dbReference>
<protein>
    <recommendedName>
        <fullName evidence="2">CID domain-containing protein</fullName>
    </recommendedName>
</protein>
<keyword evidence="4" id="KW-1185">Reference proteome</keyword>
<dbReference type="GO" id="GO:0005737">
    <property type="term" value="C:cytoplasm"/>
    <property type="evidence" value="ECO:0007669"/>
    <property type="project" value="TreeGrafter"/>
</dbReference>
<dbReference type="GO" id="GO:0000993">
    <property type="term" value="F:RNA polymerase II complex binding"/>
    <property type="evidence" value="ECO:0007669"/>
    <property type="project" value="InterPro"/>
</dbReference>
<evidence type="ECO:0000313" key="4">
    <source>
        <dbReference type="Proteomes" id="UP000256970"/>
    </source>
</evidence>
<dbReference type="AlphaFoldDB" id="A0A383V6M2"/>
<feature type="compositionally biased region" description="Acidic residues" evidence="1">
    <location>
        <begin position="461"/>
        <end position="478"/>
    </location>
</feature>
<gene>
    <name evidence="3" type="ORF">BQ4739_LOCUS1761</name>
</gene>
<dbReference type="CDD" id="cd16982">
    <property type="entry name" value="CID_Pcf11"/>
    <property type="match status" value="1"/>
</dbReference>
<dbReference type="PANTHER" id="PTHR15921:SF3">
    <property type="entry name" value="PRE-MRNA CLEAVAGE COMPLEX 2 PROTEIN PCF11"/>
    <property type="match status" value="1"/>
</dbReference>
<dbReference type="GO" id="GO:0005849">
    <property type="term" value="C:mRNA cleavage factor complex"/>
    <property type="evidence" value="ECO:0007669"/>
    <property type="project" value="TreeGrafter"/>
</dbReference>
<dbReference type="Pfam" id="PF04818">
    <property type="entry name" value="CID"/>
    <property type="match status" value="1"/>
</dbReference>
<evidence type="ECO:0000313" key="3">
    <source>
        <dbReference type="EMBL" id="SZX61248.1"/>
    </source>
</evidence>